<dbReference type="Proteomes" id="UP001595547">
    <property type="component" value="Unassembled WGS sequence"/>
</dbReference>
<evidence type="ECO:0000256" key="4">
    <source>
        <dbReference type="ARBA" id="ARBA00022989"/>
    </source>
</evidence>
<comment type="caution">
    <text evidence="10">The sequence shown here is derived from an EMBL/GenBank/DDBJ whole genome shotgun (WGS) entry which is preliminary data.</text>
</comment>
<name>A0ABV7J634_9RHOB</name>
<dbReference type="GO" id="GO:0016746">
    <property type="term" value="F:acyltransferase activity"/>
    <property type="evidence" value="ECO:0007669"/>
    <property type="project" value="UniProtKB-KW"/>
</dbReference>
<evidence type="ECO:0000256" key="1">
    <source>
        <dbReference type="ARBA" id="ARBA00004370"/>
    </source>
</evidence>
<sequence>MSDWRDDALAVPPIGALGWLRVALRGGLMGLVIYTGLLLLLLLRLIERPLFGTSRPWTPYITQAVCKLVFPIMGLGLIIRGTPMQHRGATVANHSSWLDIFALNAAQRGYFVAKSEVEHWAAIGWLARATGTVFVARKGTEAKRQQAVFEQRLRDGHRLMFFPEGTSTDAIRVLPFKSTLFAAFFTHGLDHILHIQPVTVVYHAPAGQDARFYGWWGEMDFAPHLLQVLAAPRQGRVEVIFHPPVAVNAFASRKELAAYCEAAIRASHPRAADRALDQRAATYKM</sequence>
<feature type="transmembrane region" description="Helical" evidence="8">
    <location>
        <begin position="28"/>
        <end position="46"/>
    </location>
</feature>
<evidence type="ECO:0000256" key="6">
    <source>
        <dbReference type="ARBA" id="ARBA00023136"/>
    </source>
</evidence>
<comment type="subcellular location">
    <subcellularLocation>
        <location evidence="1">Membrane</location>
    </subcellularLocation>
</comment>
<feature type="domain" description="Phospholipid/glycerol acyltransferase" evidence="9">
    <location>
        <begin position="88"/>
        <end position="203"/>
    </location>
</feature>
<dbReference type="InterPro" id="IPR002123">
    <property type="entry name" value="Plipid/glycerol_acylTrfase"/>
</dbReference>
<dbReference type="SMART" id="SM00563">
    <property type="entry name" value="PlsC"/>
    <property type="match status" value="1"/>
</dbReference>
<evidence type="ECO:0000256" key="7">
    <source>
        <dbReference type="ARBA" id="ARBA00023315"/>
    </source>
</evidence>
<dbReference type="SUPFAM" id="SSF69593">
    <property type="entry name" value="Glycerol-3-phosphate (1)-acyltransferase"/>
    <property type="match status" value="1"/>
</dbReference>
<dbReference type="PANTHER" id="PTHR23063">
    <property type="entry name" value="PHOSPHOLIPID ACYLTRANSFERASE"/>
    <property type="match status" value="1"/>
</dbReference>
<evidence type="ECO:0000256" key="2">
    <source>
        <dbReference type="ARBA" id="ARBA00022679"/>
    </source>
</evidence>
<gene>
    <name evidence="10" type="ORF">ACFOGH_15285</name>
</gene>
<keyword evidence="6 8" id="KW-0472">Membrane</keyword>
<dbReference type="Pfam" id="PF01553">
    <property type="entry name" value="Acyltransferase"/>
    <property type="match status" value="1"/>
</dbReference>
<evidence type="ECO:0000313" key="10">
    <source>
        <dbReference type="EMBL" id="MFC3182364.1"/>
    </source>
</evidence>
<accession>A0ABV7J634</accession>
<dbReference type="EMBL" id="JBHRTO010000002">
    <property type="protein sequence ID" value="MFC3182364.1"/>
    <property type="molecule type" value="Genomic_DNA"/>
</dbReference>
<evidence type="ECO:0000259" key="9">
    <source>
        <dbReference type="SMART" id="SM00563"/>
    </source>
</evidence>
<evidence type="ECO:0000313" key="11">
    <source>
        <dbReference type="Proteomes" id="UP001595547"/>
    </source>
</evidence>
<feature type="transmembrane region" description="Helical" evidence="8">
    <location>
        <begin position="58"/>
        <end position="79"/>
    </location>
</feature>
<evidence type="ECO:0000256" key="8">
    <source>
        <dbReference type="SAM" id="Phobius"/>
    </source>
</evidence>
<protein>
    <submittedName>
        <fullName evidence="10">Lysophospholipid acyltransferase family protein</fullName>
    </submittedName>
</protein>
<dbReference type="CDD" id="cd07989">
    <property type="entry name" value="LPLAT_AGPAT-like"/>
    <property type="match status" value="1"/>
</dbReference>
<keyword evidence="5" id="KW-0443">Lipid metabolism</keyword>
<evidence type="ECO:0000256" key="5">
    <source>
        <dbReference type="ARBA" id="ARBA00023098"/>
    </source>
</evidence>
<reference evidence="11" key="1">
    <citation type="journal article" date="2019" name="Int. J. Syst. Evol. Microbiol.">
        <title>The Global Catalogue of Microorganisms (GCM) 10K type strain sequencing project: providing services to taxonomists for standard genome sequencing and annotation.</title>
        <authorList>
            <consortium name="The Broad Institute Genomics Platform"/>
            <consortium name="The Broad Institute Genome Sequencing Center for Infectious Disease"/>
            <person name="Wu L."/>
            <person name="Ma J."/>
        </authorList>
    </citation>
    <scope>NUCLEOTIDE SEQUENCE [LARGE SCALE GENOMIC DNA]</scope>
    <source>
        <strain evidence="11">KCTC 52039</strain>
    </source>
</reference>
<keyword evidence="4 8" id="KW-1133">Transmembrane helix</keyword>
<keyword evidence="2" id="KW-0808">Transferase</keyword>
<keyword evidence="11" id="KW-1185">Reference proteome</keyword>
<dbReference type="RefSeq" id="WP_380074032.1">
    <property type="nucleotide sequence ID" value="NZ_JBHRTO010000002.1"/>
</dbReference>
<organism evidence="10 11">
    <name type="scientific">Cypionkella sinensis</name>
    <dbReference type="NCBI Taxonomy" id="1756043"/>
    <lineage>
        <taxon>Bacteria</taxon>
        <taxon>Pseudomonadati</taxon>
        <taxon>Pseudomonadota</taxon>
        <taxon>Alphaproteobacteria</taxon>
        <taxon>Rhodobacterales</taxon>
        <taxon>Paracoccaceae</taxon>
        <taxon>Cypionkella</taxon>
    </lineage>
</organism>
<dbReference type="PANTHER" id="PTHR23063:SF52">
    <property type="entry name" value="LYSOPHOSPHATIDYLCHOLINE ACYLTRANSFERASE"/>
    <property type="match status" value="1"/>
</dbReference>
<evidence type="ECO:0000256" key="3">
    <source>
        <dbReference type="ARBA" id="ARBA00022692"/>
    </source>
</evidence>
<proteinExistence type="predicted"/>
<keyword evidence="3 8" id="KW-0812">Transmembrane</keyword>
<keyword evidence="7 10" id="KW-0012">Acyltransferase</keyword>